<name>A0A812P2R3_SYMPI</name>
<organism evidence="2 3">
    <name type="scientific">Symbiodinium pilosum</name>
    <name type="common">Dinoflagellate</name>
    <dbReference type="NCBI Taxonomy" id="2952"/>
    <lineage>
        <taxon>Eukaryota</taxon>
        <taxon>Sar</taxon>
        <taxon>Alveolata</taxon>
        <taxon>Dinophyceae</taxon>
        <taxon>Suessiales</taxon>
        <taxon>Symbiodiniaceae</taxon>
        <taxon>Symbiodinium</taxon>
    </lineage>
</organism>
<feature type="transmembrane region" description="Helical" evidence="1">
    <location>
        <begin position="27"/>
        <end position="47"/>
    </location>
</feature>
<keyword evidence="1" id="KW-1133">Transmembrane helix</keyword>
<keyword evidence="3" id="KW-1185">Reference proteome</keyword>
<gene>
    <name evidence="2" type="ORF">SPIL2461_LOCUS8255</name>
</gene>
<comment type="caution">
    <text evidence="2">The sequence shown here is derived from an EMBL/GenBank/DDBJ whole genome shotgun (WGS) entry which is preliminary data.</text>
</comment>
<proteinExistence type="predicted"/>
<dbReference type="Proteomes" id="UP000649617">
    <property type="component" value="Unassembled WGS sequence"/>
</dbReference>
<reference evidence="2" key="1">
    <citation type="submission" date="2021-02" db="EMBL/GenBank/DDBJ databases">
        <authorList>
            <person name="Dougan E. K."/>
            <person name="Rhodes N."/>
            <person name="Thang M."/>
            <person name="Chan C."/>
        </authorList>
    </citation>
    <scope>NUCLEOTIDE SEQUENCE</scope>
</reference>
<evidence type="ECO:0000313" key="3">
    <source>
        <dbReference type="Proteomes" id="UP000649617"/>
    </source>
</evidence>
<protein>
    <submittedName>
        <fullName evidence="2">Uncharacterized protein</fullName>
    </submittedName>
</protein>
<keyword evidence="1" id="KW-0812">Transmembrane</keyword>
<feature type="transmembrane region" description="Helical" evidence="1">
    <location>
        <begin position="77"/>
        <end position="100"/>
    </location>
</feature>
<sequence length="177" mass="19862">MYDSVTMAALGGVHLQLPRGTVRVHPIWLCLGCIPLFVAQQACLLYMRLGQDLQKPVHGEGEMTDGLKWILPFAKTLMVYMLALMLFPELLGAFRLLLVVLNPTTWIDVDRFRPDIRAKWAYLWSTPVLVTSAAIAESLKLAIGYVVLVDSVSIVLVCDTVQEIRGRKQTHWSARKA</sequence>
<feature type="transmembrane region" description="Helical" evidence="1">
    <location>
        <begin position="120"/>
        <end position="136"/>
    </location>
</feature>
<dbReference type="OrthoDB" id="422148at2759"/>
<evidence type="ECO:0000313" key="2">
    <source>
        <dbReference type="EMBL" id="CAE7347841.1"/>
    </source>
</evidence>
<feature type="transmembrane region" description="Helical" evidence="1">
    <location>
        <begin position="142"/>
        <end position="161"/>
    </location>
</feature>
<dbReference type="EMBL" id="CAJNIZ010013370">
    <property type="protein sequence ID" value="CAE7347841.1"/>
    <property type="molecule type" value="Genomic_DNA"/>
</dbReference>
<evidence type="ECO:0000256" key="1">
    <source>
        <dbReference type="SAM" id="Phobius"/>
    </source>
</evidence>
<keyword evidence="1" id="KW-0472">Membrane</keyword>
<dbReference type="AlphaFoldDB" id="A0A812P2R3"/>
<accession>A0A812P2R3</accession>